<gene>
    <name evidence="1" type="ORF">RRG08_012020</name>
</gene>
<dbReference type="Proteomes" id="UP001283361">
    <property type="component" value="Unassembled WGS sequence"/>
</dbReference>
<comment type="caution">
    <text evidence="1">The sequence shown here is derived from an EMBL/GenBank/DDBJ whole genome shotgun (WGS) entry which is preliminary data.</text>
</comment>
<keyword evidence="2" id="KW-1185">Reference proteome</keyword>
<reference evidence="1" key="1">
    <citation type="journal article" date="2023" name="G3 (Bethesda)">
        <title>A reference genome for the long-term kleptoplast-retaining sea slug Elysia crispata morphotype clarki.</title>
        <authorList>
            <person name="Eastman K.E."/>
            <person name="Pendleton A.L."/>
            <person name="Shaikh M.A."/>
            <person name="Suttiyut T."/>
            <person name="Ogas R."/>
            <person name="Tomko P."/>
            <person name="Gavelis G."/>
            <person name="Widhalm J.R."/>
            <person name="Wisecaver J.H."/>
        </authorList>
    </citation>
    <scope>NUCLEOTIDE SEQUENCE</scope>
    <source>
        <strain evidence="1">ECLA1</strain>
    </source>
</reference>
<name>A0AAE0ZXM9_9GAST</name>
<organism evidence="1 2">
    <name type="scientific">Elysia crispata</name>
    <name type="common">lettuce slug</name>
    <dbReference type="NCBI Taxonomy" id="231223"/>
    <lineage>
        <taxon>Eukaryota</taxon>
        <taxon>Metazoa</taxon>
        <taxon>Spiralia</taxon>
        <taxon>Lophotrochozoa</taxon>
        <taxon>Mollusca</taxon>
        <taxon>Gastropoda</taxon>
        <taxon>Heterobranchia</taxon>
        <taxon>Euthyneura</taxon>
        <taxon>Panpulmonata</taxon>
        <taxon>Sacoglossa</taxon>
        <taxon>Placobranchoidea</taxon>
        <taxon>Plakobranchidae</taxon>
        <taxon>Elysia</taxon>
    </lineage>
</organism>
<proteinExistence type="predicted"/>
<accession>A0AAE0ZXM9</accession>
<dbReference type="EMBL" id="JAWDGP010003082">
    <property type="protein sequence ID" value="KAK3777355.1"/>
    <property type="molecule type" value="Genomic_DNA"/>
</dbReference>
<protein>
    <submittedName>
        <fullName evidence="1">Uncharacterized protein</fullName>
    </submittedName>
</protein>
<sequence length="157" mass="17167">MMSTVDKTVSLNNTLNTMSTIVKTVSRNNTLDTMSTVDKTVSRNYTLDTMSTVDKTVSRNNTLDTMSTVDKTVSRNNTLDTMSTVDKTVSFPQQTLLQKLISVTIDPRSFSKTGNTSLSTKLEAPPIHHRATMLVRAAPLLTVLTMMTMGISAQSQG</sequence>
<evidence type="ECO:0000313" key="2">
    <source>
        <dbReference type="Proteomes" id="UP001283361"/>
    </source>
</evidence>
<evidence type="ECO:0000313" key="1">
    <source>
        <dbReference type="EMBL" id="KAK3777355.1"/>
    </source>
</evidence>
<dbReference type="AlphaFoldDB" id="A0AAE0ZXM9"/>